<dbReference type="RefSeq" id="WP_406791517.1">
    <property type="nucleotide sequence ID" value="NZ_JBJHZX010000008.1"/>
</dbReference>
<accession>A0ABW8SHD9</accession>
<feature type="repeat" description="Cell wall-binding" evidence="2">
    <location>
        <begin position="64"/>
        <end position="84"/>
    </location>
</feature>
<organism evidence="4 5">
    <name type="scientific">Candidatus Clostridium eludens</name>
    <dbReference type="NCBI Taxonomy" id="3381663"/>
    <lineage>
        <taxon>Bacteria</taxon>
        <taxon>Bacillati</taxon>
        <taxon>Bacillota</taxon>
        <taxon>Clostridia</taxon>
        <taxon>Eubacteriales</taxon>
        <taxon>Clostridiaceae</taxon>
        <taxon>Clostridium</taxon>
    </lineage>
</organism>
<gene>
    <name evidence="4" type="ORF">ACJDU8_07445</name>
</gene>
<dbReference type="InterPro" id="IPR018337">
    <property type="entry name" value="Cell_wall/Cho-bd_repeat"/>
</dbReference>
<dbReference type="SUPFAM" id="SSF69360">
    <property type="entry name" value="Cell wall binding repeat"/>
    <property type="match status" value="1"/>
</dbReference>
<evidence type="ECO:0000313" key="5">
    <source>
        <dbReference type="Proteomes" id="UP001623660"/>
    </source>
</evidence>
<evidence type="ECO:0000256" key="2">
    <source>
        <dbReference type="PROSITE-ProRule" id="PRU00591"/>
    </source>
</evidence>
<evidence type="ECO:0000256" key="1">
    <source>
        <dbReference type="ARBA" id="ARBA00022737"/>
    </source>
</evidence>
<evidence type="ECO:0000313" key="4">
    <source>
        <dbReference type="EMBL" id="MFL0195400.1"/>
    </source>
</evidence>
<sequence>MKKLVYSLIVVVLIVALVIFLGYNKKINLGLYNQNNSTTQNSNSRPRDSKDLIPLGYDNIGQPVTGWIQIKDNKYKYLDKNGKVVTGESVTGWQKINGNYYNLDSDGNILDCKN</sequence>
<evidence type="ECO:0000256" key="3">
    <source>
        <dbReference type="SAM" id="Phobius"/>
    </source>
</evidence>
<dbReference type="Proteomes" id="UP001623660">
    <property type="component" value="Unassembled WGS sequence"/>
</dbReference>
<protein>
    <recommendedName>
        <fullName evidence="6">Cell wall-binding protein</fullName>
    </recommendedName>
</protein>
<keyword evidence="3" id="KW-1133">Transmembrane helix</keyword>
<comment type="caution">
    <text evidence="4">The sequence shown here is derived from an EMBL/GenBank/DDBJ whole genome shotgun (WGS) entry which is preliminary data.</text>
</comment>
<feature type="transmembrane region" description="Helical" evidence="3">
    <location>
        <begin position="6"/>
        <end position="23"/>
    </location>
</feature>
<dbReference type="PROSITE" id="PS51170">
    <property type="entry name" value="CW"/>
    <property type="match status" value="2"/>
</dbReference>
<dbReference type="Gene3D" id="2.10.270.10">
    <property type="entry name" value="Cholin Binding"/>
    <property type="match status" value="1"/>
</dbReference>
<dbReference type="EMBL" id="JBJHZX010000008">
    <property type="protein sequence ID" value="MFL0195400.1"/>
    <property type="molecule type" value="Genomic_DNA"/>
</dbReference>
<reference evidence="4 5" key="1">
    <citation type="submission" date="2024-11" db="EMBL/GenBank/DDBJ databases">
        <authorList>
            <person name="Heng Y.C."/>
            <person name="Lim A.C.H."/>
            <person name="Lee J.K.Y."/>
            <person name="Kittelmann S."/>
        </authorList>
    </citation>
    <scope>NUCLEOTIDE SEQUENCE [LARGE SCALE GENOMIC DNA]</scope>
    <source>
        <strain evidence="4 5">WILCCON 0269</strain>
    </source>
</reference>
<keyword evidence="3" id="KW-0472">Membrane</keyword>
<keyword evidence="5" id="KW-1185">Reference proteome</keyword>
<evidence type="ECO:0008006" key="6">
    <source>
        <dbReference type="Google" id="ProtNLM"/>
    </source>
</evidence>
<name>A0ABW8SHD9_9CLOT</name>
<proteinExistence type="predicted"/>
<feature type="repeat" description="Cell wall-binding" evidence="2">
    <location>
        <begin position="90"/>
        <end position="109"/>
    </location>
</feature>
<keyword evidence="1" id="KW-0677">Repeat</keyword>
<keyword evidence="3" id="KW-0812">Transmembrane</keyword>
<dbReference type="Pfam" id="PF01473">
    <property type="entry name" value="Choline_bind_1"/>
    <property type="match status" value="2"/>
</dbReference>